<proteinExistence type="predicted"/>
<evidence type="ECO:0000313" key="1">
    <source>
        <dbReference type="EMBL" id="PIA26745.1"/>
    </source>
</evidence>
<dbReference type="STRING" id="218851.A0A2G5C637"/>
<dbReference type="GO" id="GO:0035267">
    <property type="term" value="C:NuA4 histone acetyltransferase complex"/>
    <property type="evidence" value="ECO:0007669"/>
    <property type="project" value="InterPro"/>
</dbReference>
<dbReference type="PANTHER" id="PTHR46774:SF3">
    <property type="entry name" value="CHROMATIN MODIFICATION-RELATED PROTEIN EAF1 A-RELATED"/>
    <property type="match status" value="1"/>
</dbReference>
<dbReference type="AlphaFoldDB" id="A0A2G5C637"/>
<dbReference type="PANTHER" id="PTHR46774">
    <property type="entry name" value="CHROMATIN MODIFICATION-RELATED PROTEIN EAF1 A-RELATED"/>
    <property type="match status" value="1"/>
</dbReference>
<dbReference type="OrthoDB" id="372624at2759"/>
<name>A0A2G5C637_AQUCA</name>
<accession>A0A2G5C637</accession>
<dbReference type="Proteomes" id="UP000230069">
    <property type="component" value="Unassembled WGS sequence"/>
</dbReference>
<dbReference type="InterPro" id="IPR044798">
    <property type="entry name" value="EAF1A/B"/>
</dbReference>
<sequence length="80" mass="9526">MCIKDKHKRIAEFSVGGPPLDTWRKHHWDYVHKWLAHDFRQECVWKIAAAAQVCHWVASAVRCRFSDIFYTKSKERMLAP</sequence>
<protein>
    <submittedName>
        <fullName evidence="1">Uncharacterized protein</fullName>
    </submittedName>
</protein>
<reference evidence="1 2" key="1">
    <citation type="submission" date="2017-09" db="EMBL/GenBank/DDBJ databases">
        <title>WGS assembly of Aquilegia coerulea Goldsmith.</title>
        <authorList>
            <person name="Hodges S."/>
            <person name="Kramer E."/>
            <person name="Nordborg M."/>
            <person name="Tomkins J."/>
            <person name="Borevitz J."/>
            <person name="Derieg N."/>
            <person name="Yan J."/>
            <person name="Mihaltcheva S."/>
            <person name="Hayes R.D."/>
            <person name="Rokhsar D."/>
        </authorList>
    </citation>
    <scope>NUCLEOTIDE SEQUENCE [LARGE SCALE GENOMIC DNA]</scope>
    <source>
        <strain evidence="2">cv. Goldsmith</strain>
    </source>
</reference>
<evidence type="ECO:0000313" key="2">
    <source>
        <dbReference type="Proteomes" id="UP000230069"/>
    </source>
</evidence>
<dbReference type="EMBL" id="KZ305106">
    <property type="protein sequence ID" value="PIA26745.1"/>
    <property type="molecule type" value="Genomic_DNA"/>
</dbReference>
<dbReference type="InParanoid" id="A0A2G5C637"/>
<organism evidence="1 2">
    <name type="scientific">Aquilegia coerulea</name>
    <name type="common">Rocky mountain columbine</name>
    <dbReference type="NCBI Taxonomy" id="218851"/>
    <lineage>
        <taxon>Eukaryota</taxon>
        <taxon>Viridiplantae</taxon>
        <taxon>Streptophyta</taxon>
        <taxon>Embryophyta</taxon>
        <taxon>Tracheophyta</taxon>
        <taxon>Spermatophyta</taxon>
        <taxon>Magnoliopsida</taxon>
        <taxon>Ranunculales</taxon>
        <taxon>Ranunculaceae</taxon>
        <taxon>Thalictroideae</taxon>
        <taxon>Aquilegia</taxon>
    </lineage>
</organism>
<gene>
    <name evidence="1" type="ORF">AQUCO_08900001v1</name>
</gene>
<keyword evidence="2" id="KW-1185">Reference proteome</keyword>